<feature type="transmembrane region" description="Helical" evidence="7">
    <location>
        <begin position="179"/>
        <end position="202"/>
    </location>
</feature>
<evidence type="ECO:0000256" key="3">
    <source>
        <dbReference type="ARBA" id="ARBA00022475"/>
    </source>
</evidence>
<feature type="transmembrane region" description="Helical" evidence="7">
    <location>
        <begin position="223"/>
        <end position="245"/>
    </location>
</feature>
<dbReference type="CDD" id="cd06261">
    <property type="entry name" value="TM_PBP2"/>
    <property type="match status" value="1"/>
</dbReference>
<dbReference type="InterPro" id="IPR035906">
    <property type="entry name" value="MetI-like_sf"/>
</dbReference>
<feature type="transmembrane region" description="Helical" evidence="7">
    <location>
        <begin position="148"/>
        <end position="173"/>
    </location>
</feature>
<evidence type="ECO:0000256" key="4">
    <source>
        <dbReference type="ARBA" id="ARBA00022692"/>
    </source>
</evidence>
<keyword evidence="3" id="KW-1003">Cell membrane</keyword>
<evidence type="ECO:0000259" key="8">
    <source>
        <dbReference type="PROSITE" id="PS50928"/>
    </source>
</evidence>
<evidence type="ECO:0000256" key="1">
    <source>
        <dbReference type="ARBA" id="ARBA00004651"/>
    </source>
</evidence>
<keyword evidence="6 7" id="KW-0472">Membrane</keyword>
<keyword evidence="5 7" id="KW-1133">Transmembrane helix</keyword>
<dbReference type="Gene3D" id="1.10.3720.10">
    <property type="entry name" value="MetI-like"/>
    <property type="match status" value="1"/>
</dbReference>
<gene>
    <name evidence="9" type="ORF">ABIQ69_02825</name>
</gene>
<evidence type="ECO:0000256" key="7">
    <source>
        <dbReference type="RuleBase" id="RU363032"/>
    </source>
</evidence>
<dbReference type="GO" id="GO:0055085">
    <property type="term" value="P:transmembrane transport"/>
    <property type="evidence" value="ECO:0007669"/>
    <property type="project" value="InterPro"/>
</dbReference>
<dbReference type="PANTHER" id="PTHR32243:SF18">
    <property type="entry name" value="INNER MEMBRANE ABC TRANSPORTER PERMEASE PROTEIN YCJP"/>
    <property type="match status" value="1"/>
</dbReference>
<sequence>MSLDTQLPAGPVTPMPADVVAAEVAPRDARRARRPRKPSALRSERPGVRVAAWAAVIVCGGFALLPVYWLLATSLTPRTEVFAYPPKLFPTEITFDAYAAIFTNEAIFGYLRNSIIVSVITAVLSVIVSAYMGFAFSKFRYRGRRSLMYFVLASQMFPQALLLVTLYTVFAAYGLLNTYTALALSFTTFTLPLCVWMLKGFFDTIPDELIEAARVDGASRMRIIHEIVLPLSAPGLVAAGLFAFVRGWNDFIFALTLAGPDKQTLPPGLVNTFIGEASTAWPELMAASLVVSLPVAIAFIALQRYLVGGMTAGAVKG</sequence>
<dbReference type="RefSeq" id="WP_350348888.1">
    <property type="nucleotide sequence ID" value="NZ_CP158374.1"/>
</dbReference>
<dbReference type="PANTHER" id="PTHR32243">
    <property type="entry name" value="MALTOSE TRANSPORT SYSTEM PERMEASE-RELATED"/>
    <property type="match status" value="1"/>
</dbReference>
<dbReference type="AlphaFoldDB" id="A0AAU7W8R7"/>
<comment type="similarity">
    <text evidence="7">Belongs to the binding-protein-dependent transport system permease family.</text>
</comment>
<accession>A0AAU7W8R7</accession>
<organism evidence="9">
    <name type="scientific">Agromyces sp. G08B096</name>
    <dbReference type="NCBI Taxonomy" id="3156399"/>
    <lineage>
        <taxon>Bacteria</taxon>
        <taxon>Bacillati</taxon>
        <taxon>Actinomycetota</taxon>
        <taxon>Actinomycetes</taxon>
        <taxon>Micrococcales</taxon>
        <taxon>Microbacteriaceae</taxon>
        <taxon>Agromyces</taxon>
    </lineage>
</organism>
<protein>
    <submittedName>
        <fullName evidence="9">Carbohydrate ABC transporter permease</fullName>
    </submittedName>
</protein>
<keyword evidence="2 7" id="KW-0813">Transport</keyword>
<feature type="transmembrane region" description="Helical" evidence="7">
    <location>
        <begin position="284"/>
        <end position="302"/>
    </location>
</feature>
<feature type="transmembrane region" description="Helical" evidence="7">
    <location>
        <begin position="115"/>
        <end position="136"/>
    </location>
</feature>
<name>A0AAU7W8R7_9MICO</name>
<feature type="transmembrane region" description="Helical" evidence="7">
    <location>
        <begin position="50"/>
        <end position="71"/>
    </location>
</feature>
<dbReference type="PROSITE" id="PS50928">
    <property type="entry name" value="ABC_TM1"/>
    <property type="match status" value="1"/>
</dbReference>
<evidence type="ECO:0000256" key="6">
    <source>
        <dbReference type="ARBA" id="ARBA00023136"/>
    </source>
</evidence>
<evidence type="ECO:0000256" key="2">
    <source>
        <dbReference type="ARBA" id="ARBA00022448"/>
    </source>
</evidence>
<reference evidence="9" key="1">
    <citation type="submission" date="2024-05" db="EMBL/GenBank/DDBJ databases">
        <authorList>
            <person name="Yu L."/>
        </authorList>
    </citation>
    <scope>NUCLEOTIDE SEQUENCE</scope>
    <source>
        <strain evidence="9">G08B096</strain>
    </source>
</reference>
<dbReference type="InterPro" id="IPR000515">
    <property type="entry name" value="MetI-like"/>
</dbReference>
<dbReference type="InterPro" id="IPR050901">
    <property type="entry name" value="BP-dep_ABC_trans_perm"/>
</dbReference>
<dbReference type="EMBL" id="CP158374">
    <property type="protein sequence ID" value="XBX82872.1"/>
    <property type="molecule type" value="Genomic_DNA"/>
</dbReference>
<dbReference type="Pfam" id="PF00528">
    <property type="entry name" value="BPD_transp_1"/>
    <property type="match status" value="1"/>
</dbReference>
<proteinExistence type="inferred from homology"/>
<evidence type="ECO:0000256" key="5">
    <source>
        <dbReference type="ARBA" id="ARBA00022989"/>
    </source>
</evidence>
<dbReference type="GO" id="GO:0005886">
    <property type="term" value="C:plasma membrane"/>
    <property type="evidence" value="ECO:0007669"/>
    <property type="project" value="UniProtKB-SubCell"/>
</dbReference>
<dbReference type="SUPFAM" id="SSF161098">
    <property type="entry name" value="MetI-like"/>
    <property type="match status" value="1"/>
</dbReference>
<evidence type="ECO:0000313" key="9">
    <source>
        <dbReference type="EMBL" id="XBX82872.1"/>
    </source>
</evidence>
<comment type="subcellular location">
    <subcellularLocation>
        <location evidence="1 7">Cell membrane</location>
        <topology evidence="1 7">Multi-pass membrane protein</topology>
    </subcellularLocation>
</comment>
<keyword evidence="4 7" id="KW-0812">Transmembrane</keyword>
<feature type="domain" description="ABC transmembrane type-1" evidence="8">
    <location>
        <begin position="111"/>
        <end position="302"/>
    </location>
</feature>